<dbReference type="GO" id="GO:0003723">
    <property type="term" value="F:RNA binding"/>
    <property type="evidence" value="ECO:0007669"/>
    <property type="project" value="TreeGrafter"/>
</dbReference>
<dbReference type="OrthoDB" id="194551at2759"/>
<dbReference type="GO" id="GO:0008380">
    <property type="term" value="P:RNA splicing"/>
    <property type="evidence" value="ECO:0007669"/>
    <property type="project" value="UniProtKB-KW"/>
</dbReference>
<keyword evidence="4" id="KW-0067">ATP-binding</keyword>
<dbReference type="GO" id="GO:0003724">
    <property type="term" value="F:RNA helicase activity"/>
    <property type="evidence" value="ECO:0007669"/>
    <property type="project" value="UniProtKB-EC"/>
</dbReference>
<dbReference type="InterPro" id="IPR007502">
    <property type="entry name" value="Helicase-assoc_dom"/>
</dbReference>
<dbReference type="PANTHER" id="PTHR18934">
    <property type="entry name" value="ATP-DEPENDENT RNA HELICASE"/>
    <property type="match status" value="1"/>
</dbReference>
<evidence type="ECO:0000313" key="9">
    <source>
        <dbReference type="Proteomes" id="UP001165082"/>
    </source>
</evidence>
<evidence type="ECO:0000259" key="7">
    <source>
        <dbReference type="SMART" id="SM00847"/>
    </source>
</evidence>
<dbReference type="EC" id="3.6.4.13" evidence="1"/>
<reference evidence="8" key="1">
    <citation type="submission" date="2022-07" db="EMBL/GenBank/DDBJ databases">
        <title>Genome analysis of Parmales, a sister group of diatoms, reveals the evolutionary specialization of diatoms from phago-mixotrophs to photoautotrophs.</title>
        <authorList>
            <person name="Ban H."/>
            <person name="Sato S."/>
            <person name="Yoshikawa S."/>
            <person name="Kazumasa Y."/>
            <person name="Nakamura Y."/>
            <person name="Ichinomiya M."/>
            <person name="Saitoh K."/>
            <person name="Sato N."/>
            <person name="Blanc-Mathieu R."/>
            <person name="Endo H."/>
            <person name="Kuwata A."/>
            <person name="Ogata H."/>
        </authorList>
    </citation>
    <scope>NUCLEOTIDE SEQUENCE</scope>
</reference>
<evidence type="ECO:0000256" key="6">
    <source>
        <dbReference type="ARBA" id="ARBA00047984"/>
    </source>
</evidence>
<dbReference type="GO" id="GO:0006397">
    <property type="term" value="P:mRNA processing"/>
    <property type="evidence" value="ECO:0007669"/>
    <property type="project" value="UniProtKB-KW"/>
</dbReference>
<keyword evidence="9" id="KW-1185">Reference proteome</keyword>
<name>A0A9W6ZK20_9STRA</name>
<comment type="caution">
    <text evidence="8">The sequence shown here is derived from an EMBL/GenBank/DDBJ whole genome shotgun (WGS) entry which is preliminary data.</text>
</comment>
<evidence type="ECO:0000256" key="2">
    <source>
        <dbReference type="ARBA" id="ARBA00022664"/>
    </source>
</evidence>
<protein>
    <recommendedName>
        <fullName evidence="1">RNA helicase</fullName>
        <ecNumber evidence="1">3.6.4.13</ecNumber>
    </recommendedName>
</protein>
<keyword evidence="5" id="KW-0508">mRNA splicing</keyword>
<evidence type="ECO:0000256" key="1">
    <source>
        <dbReference type="ARBA" id="ARBA00012552"/>
    </source>
</evidence>
<dbReference type="Proteomes" id="UP001165082">
    <property type="component" value="Unassembled WGS sequence"/>
</dbReference>
<evidence type="ECO:0000256" key="3">
    <source>
        <dbReference type="ARBA" id="ARBA00022801"/>
    </source>
</evidence>
<organism evidence="8 9">
    <name type="scientific">Triparma retinervis</name>
    <dbReference type="NCBI Taxonomy" id="2557542"/>
    <lineage>
        <taxon>Eukaryota</taxon>
        <taxon>Sar</taxon>
        <taxon>Stramenopiles</taxon>
        <taxon>Ochrophyta</taxon>
        <taxon>Bolidophyceae</taxon>
        <taxon>Parmales</taxon>
        <taxon>Triparmaceae</taxon>
        <taxon>Triparma</taxon>
    </lineage>
</organism>
<keyword evidence="3" id="KW-0378">Hydrolase</keyword>
<dbReference type="EMBL" id="BRXZ01004681">
    <property type="protein sequence ID" value="GMH53656.1"/>
    <property type="molecule type" value="Genomic_DNA"/>
</dbReference>
<accession>A0A9W6ZK20</accession>
<keyword evidence="4" id="KW-0347">Helicase</keyword>
<feature type="domain" description="Helicase-associated" evidence="7">
    <location>
        <begin position="1"/>
        <end position="64"/>
    </location>
</feature>
<comment type="catalytic activity">
    <reaction evidence="6">
        <text>ATP + H2O = ADP + phosphate + H(+)</text>
        <dbReference type="Rhea" id="RHEA:13065"/>
        <dbReference type="ChEBI" id="CHEBI:15377"/>
        <dbReference type="ChEBI" id="CHEBI:15378"/>
        <dbReference type="ChEBI" id="CHEBI:30616"/>
        <dbReference type="ChEBI" id="CHEBI:43474"/>
        <dbReference type="ChEBI" id="CHEBI:456216"/>
        <dbReference type="EC" id="3.6.4.13"/>
    </reaction>
</comment>
<dbReference type="InterPro" id="IPR011709">
    <property type="entry name" value="DEAD-box_helicase_OB_fold"/>
</dbReference>
<dbReference type="InterPro" id="IPR027417">
    <property type="entry name" value="P-loop_NTPase"/>
</dbReference>
<dbReference type="Pfam" id="PF07717">
    <property type="entry name" value="OB_NTP_bind"/>
    <property type="match status" value="1"/>
</dbReference>
<feature type="non-terminal residue" evidence="8">
    <location>
        <position position="227"/>
    </location>
</feature>
<dbReference type="SMART" id="SM00847">
    <property type="entry name" value="HA2"/>
    <property type="match status" value="1"/>
</dbReference>
<keyword evidence="4" id="KW-0547">Nucleotide-binding</keyword>
<dbReference type="GO" id="GO:0016787">
    <property type="term" value="F:hydrolase activity"/>
    <property type="evidence" value="ECO:0007669"/>
    <property type="project" value="UniProtKB-KW"/>
</dbReference>
<evidence type="ECO:0000313" key="8">
    <source>
        <dbReference type="EMBL" id="GMH53656.1"/>
    </source>
</evidence>
<dbReference type="SUPFAM" id="SSF52540">
    <property type="entry name" value="P-loop containing nucleoside triphosphate hydrolases"/>
    <property type="match status" value="1"/>
</dbReference>
<proteinExistence type="predicted"/>
<keyword evidence="2" id="KW-0507">mRNA processing</keyword>
<dbReference type="Pfam" id="PF21010">
    <property type="entry name" value="HA2_C"/>
    <property type="match status" value="1"/>
</dbReference>
<evidence type="ECO:0000256" key="4">
    <source>
        <dbReference type="ARBA" id="ARBA00022806"/>
    </source>
</evidence>
<evidence type="ECO:0000256" key="5">
    <source>
        <dbReference type="ARBA" id="ARBA00023187"/>
    </source>
</evidence>
<dbReference type="AlphaFoldDB" id="A0A9W6ZK20"/>
<sequence>MPLDPQMAKLLLVSPDYSCSNEILSIVACLSVPAVFMRPKEQAKLADEAKAQYSVDDSDHCTLLNAYNEYLFNNKSRDYCWDNFLNERSLNQADNVRNQLVRIMSKLDLPLTSNDRSSSRYYTAVKQALTGAMFMQVAYLQRSGVYMTVKDNQSVSLHPSTDLSGKPQWVLYEEFVLTSKNYVRTCTVTNADWLVAAAPHYYDLTNFPECEAKMEIEQAYRRMAQRA</sequence>
<dbReference type="Gene3D" id="1.20.120.1080">
    <property type="match status" value="1"/>
</dbReference>
<dbReference type="PANTHER" id="PTHR18934:SF109">
    <property type="entry name" value="ATP-DEPENDENT RNA HELICASE DHX15 HOMOLOG"/>
    <property type="match status" value="1"/>
</dbReference>
<gene>
    <name evidence="8" type="ORF">TrRE_jg12718</name>
</gene>